<accession>A0A9Q4FME2</accession>
<evidence type="ECO:0000259" key="2">
    <source>
        <dbReference type="Pfam" id="PF14690"/>
    </source>
</evidence>
<evidence type="ECO:0000313" key="3">
    <source>
        <dbReference type="EMBL" id="MCG4565687.1"/>
    </source>
</evidence>
<keyword evidence="4" id="KW-1185">Reference proteome</keyword>
<dbReference type="PANTHER" id="PTHR33498:SF1">
    <property type="entry name" value="TRANSPOSASE FOR INSERTION SEQUENCE ELEMENT IS1557"/>
    <property type="match status" value="1"/>
</dbReference>
<evidence type="ECO:0000313" key="4">
    <source>
        <dbReference type="Proteomes" id="UP001108123"/>
    </source>
</evidence>
<dbReference type="Pfam" id="PF01610">
    <property type="entry name" value="DDE_Tnp_ISL3"/>
    <property type="match status" value="1"/>
</dbReference>
<gene>
    <name evidence="3" type="ORF">L0P62_09525</name>
</gene>
<dbReference type="Pfam" id="PF14690">
    <property type="entry name" value="Zn_ribbon_ISL3"/>
    <property type="match status" value="1"/>
</dbReference>
<feature type="domain" description="Transposase IS204/IS1001/IS1096/IS1165 zinc-finger" evidence="2">
    <location>
        <begin position="2"/>
        <end position="33"/>
    </location>
</feature>
<organism evidence="3 4">
    <name type="scientific">Anaerosalibacter bizertensis</name>
    <dbReference type="NCBI Taxonomy" id="932217"/>
    <lineage>
        <taxon>Bacteria</taxon>
        <taxon>Bacillati</taxon>
        <taxon>Bacillota</taxon>
        <taxon>Tissierellia</taxon>
        <taxon>Tissierellales</taxon>
        <taxon>Sporanaerobacteraceae</taxon>
        <taxon>Anaerosalibacter</taxon>
    </lineage>
</organism>
<dbReference type="InterPro" id="IPR029261">
    <property type="entry name" value="Transposase_Znf"/>
</dbReference>
<dbReference type="PANTHER" id="PTHR33498">
    <property type="entry name" value="TRANSPOSASE FOR INSERTION SEQUENCE ELEMENT IS1557"/>
    <property type="match status" value="1"/>
</dbReference>
<reference evidence="3" key="1">
    <citation type="submission" date="2022-01" db="EMBL/GenBank/DDBJ databases">
        <title>Collection of gut derived symbiotic bacterial strains cultured from healthy donors.</title>
        <authorList>
            <person name="Lin H."/>
            <person name="Kohout C."/>
            <person name="Waligurski E."/>
            <person name="Pamer E.G."/>
        </authorList>
    </citation>
    <scope>NUCLEOTIDE SEQUENCE</scope>
    <source>
        <strain evidence="3">MSK.14.39</strain>
    </source>
</reference>
<comment type="caution">
    <text evidence="3">The sequence shown here is derived from an EMBL/GenBank/DDBJ whole genome shotgun (WGS) entry which is preliminary data.</text>
</comment>
<protein>
    <submittedName>
        <fullName evidence="3">ISL3 family transposase</fullName>
    </submittedName>
</protein>
<dbReference type="Proteomes" id="UP001108123">
    <property type="component" value="Unassembled WGS sequence"/>
</dbReference>
<evidence type="ECO:0000259" key="1">
    <source>
        <dbReference type="Pfam" id="PF01610"/>
    </source>
</evidence>
<dbReference type="InterPro" id="IPR002560">
    <property type="entry name" value="Transposase_DDE"/>
</dbReference>
<dbReference type="AlphaFoldDB" id="A0A9Q4FME2"/>
<feature type="domain" description="Transposase IS204/IS1001/IS1096/IS1165 DDE" evidence="1">
    <location>
        <begin position="100"/>
        <end position="338"/>
    </location>
</feature>
<sequence length="342" mass="41245">MHDYYKQKIKDIPILGMKTILVLNKRRYKCVNCGKRHYEKVPFLGKYQRMTMRLILYISAKLKEQRSLKNICHESKISHTPVYSILKELAVGINELPEVICIDEFKGNSNGHKYHLSIVDGKNNKILDILETRTKDNIEKYFRKFSKKQRESVRYFVTDMYKPYKNLVKLFPNATLIIDKYHYIRQIMWAFENVRKRRQKKMNKDLRIYFKRSKSLLRKPYNSLNSEEKIQVDTMLWYDDEIRQAYNIKENYYSIFLKSKTYDEAKSNLSNWLLRAENTNLKEYKEAVKSHINWRIGILNSFTVRYTNGVTEGFNNKIKVLKRLSYGFRNFENFRKRILLLA</sequence>
<dbReference type="EMBL" id="JAKNID010000045">
    <property type="protein sequence ID" value="MCG4565687.1"/>
    <property type="molecule type" value="Genomic_DNA"/>
</dbReference>
<dbReference type="InterPro" id="IPR047951">
    <property type="entry name" value="Transpos_ISL3"/>
</dbReference>
<name>A0A9Q4FME2_9FIRM</name>
<dbReference type="NCBIfam" id="NF033550">
    <property type="entry name" value="transpos_ISL3"/>
    <property type="match status" value="1"/>
</dbReference>
<proteinExistence type="predicted"/>